<protein>
    <submittedName>
        <fullName evidence="5">RNA-binding protein 34</fullName>
    </submittedName>
</protein>
<evidence type="ECO:0000256" key="1">
    <source>
        <dbReference type="ARBA" id="ARBA00022884"/>
    </source>
</evidence>
<dbReference type="SUPFAM" id="SSF54928">
    <property type="entry name" value="RNA-binding domain, RBD"/>
    <property type="match status" value="2"/>
</dbReference>
<dbReference type="InterPro" id="IPR000504">
    <property type="entry name" value="RRM_dom"/>
</dbReference>
<sequence>MDSEYKVGAVADIIARLSQNQHDPDSTYSENESTPMKKKKGKKRKLDFSNPGDIKENGINNKDGIKAKKKKIKTLKDTSDESILGNKTISNKIKKIETKETKNKNKQLKKTNKGLSQNEVNESSDLKVKKRTPPSKDLLNGSEQQSEQPKLNEKQNTSKKAKQLKKKIKSKQNKIKKNISTNLTKQDDEENKQLETQESVKKTKGKKGKKQKTSSEPPSTTPSETVKEIPQNAEKETCAQKGENGFPKHVANGSEEQYEEPKLNEEQESRTVFVGNLPLKISRHKVTNMFKQYGEVETVRYRSVPVADINIPRNACIKMNNIHEKRTNMNAYVRFKNIESVEKALEMNGIVVNEHTIRVDTALKQPKANSHSIFIGNLPFEAEEEELRKAFQTCGEIDNVRIIRDQKTNTGKGFGYVNFKSADGVAFAMEMENVKIRNREVRVKRSYDRKPSKSGRFNDSQQSSKSGRFNDSQFKSKFINAGGLRPAKSKSERFGRFDGGGNFRGNNPNSRADKGFNRRNDNTRSNDAGGFKNRDNRFNKKETSGGGGGVFKKKFDKDKTSFQGSTVHEKGNKNNQKKKLSYDALKKFIIAKKLTQGSEKKKGFNFLTK</sequence>
<dbReference type="PANTHER" id="PTHR15241:SF386">
    <property type="entry name" value="RNA-BINDING REGION RNP-1 DOMAIN-CONTAINING PROTEIN-RELATED"/>
    <property type="match status" value="1"/>
</dbReference>
<feature type="region of interest" description="Disordered" evidence="3">
    <location>
        <begin position="71"/>
        <end position="90"/>
    </location>
</feature>
<feature type="compositionally biased region" description="Basic residues" evidence="3">
    <location>
        <begin position="36"/>
        <end position="45"/>
    </location>
</feature>
<dbReference type="AlphaFoldDB" id="A0A8D8QFN8"/>
<evidence type="ECO:0000313" key="5">
    <source>
        <dbReference type="EMBL" id="CAG6630742.1"/>
    </source>
</evidence>
<feature type="region of interest" description="Disordered" evidence="3">
    <location>
        <begin position="98"/>
        <end position="267"/>
    </location>
</feature>
<dbReference type="CDD" id="cd12394">
    <property type="entry name" value="RRM1_RBM34"/>
    <property type="match status" value="1"/>
</dbReference>
<dbReference type="GO" id="GO:0003723">
    <property type="term" value="F:RNA binding"/>
    <property type="evidence" value="ECO:0007669"/>
    <property type="project" value="UniProtKB-UniRule"/>
</dbReference>
<reference evidence="5" key="1">
    <citation type="submission" date="2021-05" db="EMBL/GenBank/DDBJ databases">
        <authorList>
            <person name="Alioto T."/>
            <person name="Alioto T."/>
            <person name="Gomez Garrido J."/>
        </authorList>
    </citation>
    <scope>NUCLEOTIDE SEQUENCE</scope>
</reference>
<dbReference type="CDD" id="cd12395">
    <property type="entry name" value="RRM2_RBM34"/>
    <property type="match status" value="1"/>
</dbReference>
<dbReference type="Gene3D" id="3.30.70.330">
    <property type="match status" value="2"/>
</dbReference>
<feature type="domain" description="RRM" evidence="4">
    <location>
        <begin position="371"/>
        <end position="448"/>
    </location>
</feature>
<feature type="domain" description="RRM" evidence="4">
    <location>
        <begin position="270"/>
        <end position="364"/>
    </location>
</feature>
<feature type="compositionally biased region" description="Low complexity" evidence="3">
    <location>
        <begin position="214"/>
        <end position="224"/>
    </location>
</feature>
<feature type="compositionally biased region" description="Polar residues" evidence="3">
    <location>
        <begin position="17"/>
        <end position="34"/>
    </location>
</feature>
<evidence type="ECO:0000256" key="3">
    <source>
        <dbReference type="SAM" id="MobiDB-lite"/>
    </source>
</evidence>
<dbReference type="Pfam" id="PF00076">
    <property type="entry name" value="RRM_1"/>
    <property type="match status" value="1"/>
</dbReference>
<organism evidence="5">
    <name type="scientific">Cacopsylla melanoneura</name>
    <dbReference type="NCBI Taxonomy" id="428564"/>
    <lineage>
        <taxon>Eukaryota</taxon>
        <taxon>Metazoa</taxon>
        <taxon>Ecdysozoa</taxon>
        <taxon>Arthropoda</taxon>
        <taxon>Hexapoda</taxon>
        <taxon>Insecta</taxon>
        <taxon>Pterygota</taxon>
        <taxon>Neoptera</taxon>
        <taxon>Paraneoptera</taxon>
        <taxon>Hemiptera</taxon>
        <taxon>Sternorrhyncha</taxon>
        <taxon>Psylloidea</taxon>
        <taxon>Psyllidae</taxon>
        <taxon>Psyllinae</taxon>
        <taxon>Cacopsylla</taxon>
    </lineage>
</organism>
<dbReference type="EMBL" id="HBUF01074611">
    <property type="protein sequence ID" value="CAG6630742.1"/>
    <property type="molecule type" value="Transcribed_RNA"/>
</dbReference>
<feature type="compositionally biased region" description="Basic and acidic residues" evidence="3">
    <location>
        <begin position="511"/>
        <end position="524"/>
    </location>
</feature>
<feature type="region of interest" description="Disordered" evidence="3">
    <location>
        <begin position="16"/>
        <end position="65"/>
    </location>
</feature>
<dbReference type="PANTHER" id="PTHR15241">
    <property type="entry name" value="TRANSFORMER-2-RELATED"/>
    <property type="match status" value="1"/>
</dbReference>
<feature type="compositionally biased region" description="Basic and acidic residues" evidence="3">
    <location>
        <begin position="532"/>
        <end position="543"/>
    </location>
</feature>
<keyword evidence="1 2" id="KW-0694">RNA-binding</keyword>
<dbReference type="PROSITE" id="PS50102">
    <property type="entry name" value="RRM"/>
    <property type="match status" value="2"/>
</dbReference>
<evidence type="ECO:0000256" key="2">
    <source>
        <dbReference type="PROSITE-ProRule" id="PRU00176"/>
    </source>
</evidence>
<dbReference type="InterPro" id="IPR035979">
    <property type="entry name" value="RBD_domain_sf"/>
</dbReference>
<name>A0A8D8QFN8_9HEMI</name>
<feature type="compositionally biased region" description="Polar residues" evidence="3">
    <location>
        <begin position="114"/>
        <end position="123"/>
    </location>
</feature>
<accession>A0A8D8QFN8</accession>
<dbReference type="SMART" id="SM00360">
    <property type="entry name" value="RRM"/>
    <property type="match status" value="2"/>
</dbReference>
<feature type="region of interest" description="Disordered" evidence="3">
    <location>
        <begin position="443"/>
        <end position="578"/>
    </location>
</feature>
<feature type="compositionally biased region" description="Basic residues" evidence="3">
    <location>
        <begin position="157"/>
        <end position="177"/>
    </location>
</feature>
<feature type="compositionally biased region" description="Basic residues" evidence="3">
    <location>
        <begin position="202"/>
        <end position="212"/>
    </location>
</feature>
<feature type="compositionally biased region" description="Polar residues" evidence="3">
    <location>
        <begin position="455"/>
        <end position="475"/>
    </location>
</feature>
<feature type="compositionally biased region" description="Basic and acidic residues" evidence="3">
    <location>
        <begin position="191"/>
        <end position="201"/>
    </location>
</feature>
<evidence type="ECO:0000259" key="4">
    <source>
        <dbReference type="PROSITE" id="PS50102"/>
    </source>
</evidence>
<dbReference type="InterPro" id="IPR012677">
    <property type="entry name" value="Nucleotide-bd_a/b_plait_sf"/>
</dbReference>
<dbReference type="InterPro" id="IPR034221">
    <property type="entry name" value="RBM34_RRM2"/>
</dbReference>
<proteinExistence type="predicted"/>